<dbReference type="AlphaFoldDB" id="A0A2H5MZ94"/>
<dbReference type="PROSITE" id="PS50005">
    <property type="entry name" value="TPR"/>
    <property type="match status" value="1"/>
</dbReference>
<reference evidence="2 3" key="1">
    <citation type="journal article" date="2017" name="Front. Genet.">
        <title>Draft sequencing of the heterozygous diploid genome of Satsuma (Citrus unshiu Marc.) using a hybrid assembly approach.</title>
        <authorList>
            <person name="Shimizu T."/>
            <person name="Tanizawa Y."/>
            <person name="Mochizuki T."/>
            <person name="Nagasaki H."/>
            <person name="Yoshioka T."/>
            <person name="Toyoda A."/>
            <person name="Fujiyama A."/>
            <person name="Kaminuma E."/>
            <person name="Nakamura Y."/>
        </authorList>
    </citation>
    <scope>NUCLEOTIDE SEQUENCE [LARGE SCALE GENOMIC DNA]</scope>
    <source>
        <strain evidence="3">cv. Miyagawa wase</strain>
    </source>
</reference>
<sequence>MAIATLISTSSSDDDESDSISILKLLAMSKHSNKLNPTPKNPSLASTVLLQILHLFQFTSMALTQHFLKPTINPPPYSFHRSLLTSKAPLSVQTHINSLFSTPRGHFLQNRAPTFTRRLFIPSVSGIWDALTGGNNNSREAVVAIRRGMLLFRQGDVVGSVAEFDKAIELDPRQKAYLWQRGLSLYYLDRFQEGAEQFPIDVAQNPNDTEESIWCFLCEAQLYGVGRDPRPVMREAYNMFKGGGDPEKLGCCIFEWP</sequence>
<evidence type="ECO:0000313" key="3">
    <source>
        <dbReference type="Proteomes" id="UP000236630"/>
    </source>
</evidence>
<proteinExistence type="predicted"/>
<dbReference type="InterPro" id="IPR019734">
    <property type="entry name" value="TPR_rpt"/>
</dbReference>
<accession>A0A2H5MZ94</accession>
<keyword evidence="3" id="KW-1185">Reference proteome</keyword>
<name>A0A2H5MZ94_CITUN</name>
<dbReference type="Proteomes" id="UP000236630">
    <property type="component" value="Unassembled WGS sequence"/>
</dbReference>
<dbReference type="InterPro" id="IPR011990">
    <property type="entry name" value="TPR-like_helical_dom_sf"/>
</dbReference>
<dbReference type="EMBL" id="BDQV01001441">
    <property type="protein sequence ID" value="GAY32977.1"/>
    <property type="molecule type" value="Genomic_DNA"/>
</dbReference>
<dbReference type="SUPFAM" id="SSF48452">
    <property type="entry name" value="TPR-like"/>
    <property type="match status" value="1"/>
</dbReference>
<evidence type="ECO:0000313" key="2">
    <source>
        <dbReference type="EMBL" id="GAY32977.1"/>
    </source>
</evidence>
<gene>
    <name evidence="2" type="ORF">CUMW_274420</name>
</gene>
<dbReference type="Gene3D" id="1.25.40.10">
    <property type="entry name" value="Tetratricopeptide repeat domain"/>
    <property type="match status" value="1"/>
</dbReference>
<comment type="caution">
    <text evidence="2">The sequence shown here is derived from an EMBL/GenBank/DDBJ whole genome shotgun (WGS) entry which is preliminary data.</text>
</comment>
<feature type="repeat" description="TPR" evidence="1">
    <location>
        <begin position="141"/>
        <end position="174"/>
    </location>
</feature>
<dbReference type="PANTHER" id="PTHR47908">
    <property type="match status" value="1"/>
</dbReference>
<keyword evidence="1" id="KW-0802">TPR repeat</keyword>
<dbReference type="PANTHER" id="PTHR47908:SF2">
    <property type="entry name" value="TETRATRICOPEPTIDE REPEAT (TPR)-LIKE SUPERFAMILY PROTEIN"/>
    <property type="match status" value="1"/>
</dbReference>
<protein>
    <submittedName>
        <fullName evidence="2">Uncharacterized protein</fullName>
    </submittedName>
</protein>
<dbReference type="GO" id="GO:0009507">
    <property type="term" value="C:chloroplast"/>
    <property type="evidence" value="ECO:0007669"/>
    <property type="project" value="TreeGrafter"/>
</dbReference>
<organism evidence="2 3">
    <name type="scientific">Citrus unshiu</name>
    <name type="common">Satsuma mandarin</name>
    <name type="synonym">Citrus nobilis var. unshiu</name>
    <dbReference type="NCBI Taxonomy" id="55188"/>
    <lineage>
        <taxon>Eukaryota</taxon>
        <taxon>Viridiplantae</taxon>
        <taxon>Streptophyta</taxon>
        <taxon>Embryophyta</taxon>
        <taxon>Tracheophyta</taxon>
        <taxon>Spermatophyta</taxon>
        <taxon>Magnoliopsida</taxon>
        <taxon>eudicotyledons</taxon>
        <taxon>Gunneridae</taxon>
        <taxon>Pentapetalae</taxon>
        <taxon>rosids</taxon>
        <taxon>malvids</taxon>
        <taxon>Sapindales</taxon>
        <taxon>Rutaceae</taxon>
        <taxon>Aurantioideae</taxon>
        <taxon>Citrus</taxon>
    </lineage>
</organism>
<evidence type="ECO:0000256" key="1">
    <source>
        <dbReference type="PROSITE-ProRule" id="PRU00339"/>
    </source>
</evidence>